<evidence type="ECO:0000313" key="2">
    <source>
        <dbReference type="Proteomes" id="UP000245216"/>
    </source>
</evidence>
<proteinExistence type="predicted"/>
<evidence type="ECO:0000313" key="1">
    <source>
        <dbReference type="EMBL" id="PWE13718.1"/>
    </source>
</evidence>
<protein>
    <submittedName>
        <fullName evidence="1">YggT family protein</fullName>
    </submittedName>
</protein>
<sequence>MFSEVALFLIHIVLSLLGTILLLRAWVYALRIHPFNPYSQAMFKVTDWLVMPLRRVIKSGNHWDWTSLVAAWLSALVYLVLSAMVLTGSVSMLSNFPMFLLAAVFTVLRWTLSLIFWVVLLQALLSWIQPQSPSMPLLRSITAPLLDPIRRVLPDLGGLDLSPLVVLLLTQVLNMVITRTAFSLVPI</sequence>
<dbReference type="GO" id="GO:0016020">
    <property type="term" value="C:membrane"/>
    <property type="evidence" value="ECO:0007669"/>
    <property type="project" value="InterPro"/>
</dbReference>
<comment type="caution">
    <text evidence="1">The sequence shown here is derived from an EMBL/GenBank/DDBJ whole genome shotgun (WGS) entry which is preliminary data.</text>
</comment>
<dbReference type="AlphaFoldDB" id="A0A2U2BI80"/>
<dbReference type="EMBL" id="QEXO01000003">
    <property type="protein sequence ID" value="PWE13718.1"/>
    <property type="molecule type" value="Genomic_DNA"/>
</dbReference>
<dbReference type="RefSeq" id="WP_042486404.1">
    <property type="nucleotide sequence ID" value="NZ_CAXOKM010000012.1"/>
</dbReference>
<reference evidence="1 2" key="2">
    <citation type="submission" date="2018-05" db="EMBL/GenBank/DDBJ databases">
        <authorList>
            <person name="Lanie J.A."/>
            <person name="Ng W.-L."/>
            <person name="Kazmierczak K.M."/>
            <person name="Andrzejewski T.M."/>
            <person name="Davidsen T.M."/>
            <person name="Wayne K.J."/>
            <person name="Tettelin H."/>
            <person name="Glass J.I."/>
            <person name="Rusch D."/>
            <person name="Podicherti R."/>
            <person name="Tsui H.-C.T."/>
            <person name="Winkler M.E."/>
        </authorList>
    </citation>
    <scope>NUCLEOTIDE SEQUENCE [LARGE SCALE GENOMIC DNA]</scope>
    <source>
        <strain evidence="1 2">YBY</strain>
    </source>
</reference>
<dbReference type="STRING" id="511.UZ73_13795"/>
<dbReference type="Pfam" id="PF02325">
    <property type="entry name" value="CCB3_YggT"/>
    <property type="match status" value="2"/>
</dbReference>
<reference evidence="1 2" key="1">
    <citation type="submission" date="2018-05" db="EMBL/GenBank/DDBJ databases">
        <title>Genome Sequence of an Efficient Indole-Degrading Bacterium, Alcaligenes sp.YBY.</title>
        <authorList>
            <person name="Yang B."/>
        </authorList>
    </citation>
    <scope>NUCLEOTIDE SEQUENCE [LARGE SCALE GENOMIC DNA]</scope>
    <source>
        <strain evidence="1 2">YBY</strain>
    </source>
</reference>
<dbReference type="OrthoDB" id="9806665at2"/>
<dbReference type="InterPro" id="IPR003425">
    <property type="entry name" value="CCB3/YggT"/>
</dbReference>
<organism evidence="1 2">
    <name type="scientific">Alcaligenes faecalis</name>
    <dbReference type="NCBI Taxonomy" id="511"/>
    <lineage>
        <taxon>Bacteria</taxon>
        <taxon>Pseudomonadati</taxon>
        <taxon>Pseudomonadota</taxon>
        <taxon>Betaproteobacteria</taxon>
        <taxon>Burkholderiales</taxon>
        <taxon>Alcaligenaceae</taxon>
        <taxon>Alcaligenes</taxon>
    </lineage>
</organism>
<accession>A0A2U2BI80</accession>
<dbReference type="Proteomes" id="UP000245216">
    <property type="component" value="Unassembled WGS sequence"/>
</dbReference>
<gene>
    <name evidence="1" type="ORF">DF183_11110</name>
</gene>
<name>A0A2U2BI80_ALCFA</name>